<evidence type="ECO:0000313" key="2">
    <source>
        <dbReference type="Proteomes" id="UP000234323"/>
    </source>
</evidence>
<reference evidence="1 2" key="1">
    <citation type="submission" date="2015-10" db="EMBL/GenBank/DDBJ databases">
        <title>Genome analyses suggest a sexual origin of heterokaryosis in a supposedly ancient asexual fungus.</title>
        <authorList>
            <person name="Ropars J."/>
            <person name="Sedzielewska K."/>
            <person name="Noel J."/>
            <person name="Charron P."/>
            <person name="Farinelli L."/>
            <person name="Marton T."/>
            <person name="Kruger M."/>
            <person name="Pelin A."/>
            <person name="Brachmann A."/>
            <person name="Corradi N."/>
        </authorList>
    </citation>
    <scope>NUCLEOTIDE SEQUENCE [LARGE SCALE GENOMIC DNA]</scope>
    <source>
        <strain evidence="1 2">A4</strain>
    </source>
</reference>
<organism evidence="1 2">
    <name type="scientific">Rhizophagus irregularis</name>
    <dbReference type="NCBI Taxonomy" id="588596"/>
    <lineage>
        <taxon>Eukaryota</taxon>
        <taxon>Fungi</taxon>
        <taxon>Fungi incertae sedis</taxon>
        <taxon>Mucoromycota</taxon>
        <taxon>Glomeromycotina</taxon>
        <taxon>Glomeromycetes</taxon>
        <taxon>Glomerales</taxon>
        <taxon>Glomeraceae</taxon>
        <taxon>Rhizophagus</taxon>
    </lineage>
</organism>
<comment type="caution">
    <text evidence="1">The sequence shown here is derived from an EMBL/GenBank/DDBJ whole genome shotgun (WGS) entry which is preliminary data.</text>
</comment>
<gene>
    <name evidence="1" type="ORF">RhiirA4_469528</name>
</gene>
<dbReference type="Proteomes" id="UP000234323">
    <property type="component" value="Unassembled WGS sequence"/>
</dbReference>
<dbReference type="AlphaFoldDB" id="A0A2I1GZQ1"/>
<evidence type="ECO:0000313" key="1">
    <source>
        <dbReference type="EMBL" id="PKY52106.1"/>
    </source>
</evidence>
<dbReference type="OrthoDB" id="5390558at2759"/>
<name>A0A2I1GZQ1_9GLOM</name>
<sequence length="66" mass="7744">MGPLGNWLLLQQAPKHEELVTKTYDEYLVKKSKKSINIFLPEVRKPNEGVENFVWSYDSNFMELSL</sequence>
<dbReference type="EMBL" id="LLXI01001139">
    <property type="protein sequence ID" value="PKY52106.1"/>
    <property type="molecule type" value="Genomic_DNA"/>
</dbReference>
<accession>A0A2I1GZQ1</accession>
<proteinExistence type="predicted"/>
<protein>
    <submittedName>
        <fullName evidence="1">Uncharacterized protein</fullName>
    </submittedName>
</protein>
<keyword evidence="2" id="KW-1185">Reference proteome</keyword>